<reference evidence="6 7" key="1">
    <citation type="journal article" date="2018" name="IMA Fungus">
        <title>IMA Genome-F 9: Draft genome sequence of Annulohypoxylon stygium, Aspergillus mulundensis, Berkeleyomyces basicola (syn. Thielaviopsis basicola), Ceratocystis smalleyi, two Cercospora beticola strains, Coleophoma cylindrospora, Fusarium fracticaudum, Phialophora cf. hyalina, and Morchella septimelata.</title>
        <authorList>
            <person name="Wingfield B.D."/>
            <person name="Bills G.F."/>
            <person name="Dong Y."/>
            <person name="Huang W."/>
            <person name="Nel W.J."/>
            <person name="Swalarsk-Parry B.S."/>
            <person name="Vaghefi N."/>
            <person name="Wilken P.M."/>
            <person name="An Z."/>
            <person name="de Beer Z.W."/>
            <person name="De Vos L."/>
            <person name="Chen L."/>
            <person name="Duong T.A."/>
            <person name="Gao Y."/>
            <person name="Hammerbacher A."/>
            <person name="Kikkert J.R."/>
            <person name="Li Y."/>
            <person name="Li H."/>
            <person name="Li K."/>
            <person name="Li Q."/>
            <person name="Liu X."/>
            <person name="Ma X."/>
            <person name="Naidoo K."/>
            <person name="Pethybridge S.J."/>
            <person name="Sun J."/>
            <person name="Steenkamp E.T."/>
            <person name="van der Nest M.A."/>
            <person name="van Wyk S."/>
            <person name="Wingfield M.J."/>
            <person name="Xiong C."/>
            <person name="Yue Q."/>
            <person name="Zhang X."/>
        </authorList>
    </citation>
    <scope>NUCLEOTIDE SEQUENCE [LARGE SCALE GENOMIC DNA]</scope>
    <source>
        <strain evidence="6 7">BP 5553</strain>
    </source>
</reference>
<evidence type="ECO:0000259" key="5">
    <source>
        <dbReference type="PROSITE" id="PS51718"/>
    </source>
</evidence>
<feature type="region of interest" description="Disordered" evidence="3">
    <location>
        <begin position="1"/>
        <end position="39"/>
    </location>
</feature>
<dbReference type="Gene3D" id="1.20.120.1240">
    <property type="entry name" value="Dynamin, middle domain"/>
    <property type="match status" value="1"/>
</dbReference>
<dbReference type="PANTHER" id="PTHR11566:SF131">
    <property type="entry name" value="GTPASE, PUTATIVE (AFU_ORTHOLOGUE AFUA_6G07630)-RELATED"/>
    <property type="match status" value="1"/>
</dbReference>
<dbReference type="InterPro" id="IPR045063">
    <property type="entry name" value="Dynamin_N"/>
</dbReference>
<feature type="domain" description="Dynamin-type G" evidence="5">
    <location>
        <begin position="139"/>
        <end position="471"/>
    </location>
</feature>
<dbReference type="GO" id="GO:0005737">
    <property type="term" value="C:cytoplasm"/>
    <property type="evidence" value="ECO:0007669"/>
    <property type="project" value="TreeGrafter"/>
</dbReference>
<dbReference type="SMART" id="SM00053">
    <property type="entry name" value="DYNc"/>
    <property type="match status" value="1"/>
</dbReference>
<feature type="compositionally biased region" description="Polar residues" evidence="3">
    <location>
        <begin position="22"/>
        <end position="35"/>
    </location>
</feature>
<dbReference type="STRING" id="2656787.A0A370TNQ6"/>
<dbReference type="OrthoDB" id="5061070at2759"/>
<dbReference type="InterPro" id="IPR020850">
    <property type="entry name" value="GED_dom"/>
</dbReference>
<keyword evidence="2" id="KW-0342">GTP-binding</keyword>
<dbReference type="GO" id="GO:0003924">
    <property type="term" value="F:GTPase activity"/>
    <property type="evidence" value="ECO:0007669"/>
    <property type="project" value="InterPro"/>
</dbReference>
<dbReference type="CDD" id="cd08771">
    <property type="entry name" value="DLP_1"/>
    <property type="match status" value="1"/>
</dbReference>
<dbReference type="InterPro" id="IPR001401">
    <property type="entry name" value="Dynamin_GTPase"/>
</dbReference>
<organism evidence="6 7">
    <name type="scientific">Venustampulla echinocandica</name>
    <dbReference type="NCBI Taxonomy" id="2656787"/>
    <lineage>
        <taxon>Eukaryota</taxon>
        <taxon>Fungi</taxon>
        <taxon>Dikarya</taxon>
        <taxon>Ascomycota</taxon>
        <taxon>Pezizomycotina</taxon>
        <taxon>Leotiomycetes</taxon>
        <taxon>Helotiales</taxon>
        <taxon>Pleuroascaceae</taxon>
        <taxon>Venustampulla</taxon>
    </lineage>
</organism>
<dbReference type="RefSeq" id="XP_031869800.1">
    <property type="nucleotide sequence ID" value="XM_032013200.1"/>
</dbReference>
<accession>A0A370TNQ6</accession>
<dbReference type="GeneID" id="43597426"/>
<name>A0A370TNQ6_9HELO</name>
<dbReference type="Pfam" id="PF00350">
    <property type="entry name" value="Dynamin_N"/>
    <property type="match status" value="1"/>
</dbReference>
<feature type="region of interest" description="Disordered" evidence="3">
    <location>
        <begin position="71"/>
        <end position="110"/>
    </location>
</feature>
<evidence type="ECO:0000256" key="3">
    <source>
        <dbReference type="SAM" id="MobiDB-lite"/>
    </source>
</evidence>
<evidence type="ECO:0000313" key="7">
    <source>
        <dbReference type="Proteomes" id="UP000254866"/>
    </source>
</evidence>
<comment type="caution">
    <text evidence="6">The sequence shown here is derived from an EMBL/GenBank/DDBJ whole genome shotgun (WGS) entry which is preliminary data.</text>
</comment>
<evidence type="ECO:0000256" key="1">
    <source>
        <dbReference type="ARBA" id="ARBA00022741"/>
    </source>
</evidence>
<dbReference type="GO" id="GO:0005886">
    <property type="term" value="C:plasma membrane"/>
    <property type="evidence" value="ECO:0007669"/>
    <property type="project" value="TreeGrafter"/>
</dbReference>
<dbReference type="Gene3D" id="3.40.50.300">
    <property type="entry name" value="P-loop containing nucleotide triphosphate hydrolases"/>
    <property type="match status" value="1"/>
</dbReference>
<evidence type="ECO:0000313" key="6">
    <source>
        <dbReference type="EMBL" id="RDL37144.1"/>
    </source>
</evidence>
<dbReference type="InterPro" id="IPR030381">
    <property type="entry name" value="G_DYNAMIN_dom"/>
</dbReference>
<dbReference type="PANTHER" id="PTHR11566">
    <property type="entry name" value="DYNAMIN"/>
    <property type="match status" value="1"/>
</dbReference>
<dbReference type="GO" id="GO:0005525">
    <property type="term" value="F:GTP binding"/>
    <property type="evidence" value="ECO:0007669"/>
    <property type="project" value="InterPro"/>
</dbReference>
<evidence type="ECO:0000259" key="4">
    <source>
        <dbReference type="PROSITE" id="PS51388"/>
    </source>
</evidence>
<proteinExistence type="predicted"/>
<dbReference type="EMBL" id="NPIC01000003">
    <property type="protein sequence ID" value="RDL37144.1"/>
    <property type="molecule type" value="Genomic_DNA"/>
</dbReference>
<feature type="domain" description="GED" evidence="4">
    <location>
        <begin position="835"/>
        <end position="931"/>
    </location>
</feature>
<feature type="region of interest" description="Disordered" evidence="3">
    <location>
        <begin position="930"/>
        <end position="960"/>
    </location>
</feature>
<dbReference type="InterPro" id="IPR022812">
    <property type="entry name" value="Dynamin"/>
</dbReference>
<keyword evidence="7" id="KW-1185">Reference proteome</keyword>
<dbReference type="PROSITE" id="PS51718">
    <property type="entry name" value="G_DYNAMIN_2"/>
    <property type="match status" value="1"/>
</dbReference>
<keyword evidence="1" id="KW-0547">Nucleotide-binding</keyword>
<protein>
    <recommendedName>
        <fullName evidence="8">P-loop containing nucleoside triphosphate hydrolase</fullName>
    </recommendedName>
</protein>
<dbReference type="InterPro" id="IPR027417">
    <property type="entry name" value="P-loop_NTPase"/>
</dbReference>
<dbReference type="AlphaFoldDB" id="A0A370TNQ6"/>
<evidence type="ECO:0000256" key="2">
    <source>
        <dbReference type="ARBA" id="ARBA00023134"/>
    </source>
</evidence>
<dbReference type="SUPFAM" id="SSF52540">
    <property type="entry name" value="P-loop containing nucleoside triphosphate hydrolases"/>
    <property type="match status" value="1"/>
</dbReference>
<dbReference type="PROSITE" id="PS51388">
    <property type="entry name" value="GED"/>
    <property type="match status" value="1"/>
</dbReference>
<dbReference type="GO" id="GO:0005874">
    <property type="term" value="C:microtubule"/>
    <property type="evidence" value="ECO:0007669"/>
    <property type="project" value="TreeGrafter"/>
</dbReference>
<dbReference type="Pfam" id="PF01031">
    <property type="entry name" value="Dynamin_M"/>
    <property type="match status" value="1"/>
</dbReference>
<dbReference type="Proteomes" id="UP000254866">
    <property type="component" value="Unassembled WGS sequence"/>
</dbReference>
<dbReference type="GO" id="GO:0031623">
    <property type="term" value="P:receptor internalization"/>
    <property type="evidence" value="ECO:0007669"/>
    <property type="project" value="TreeGrafter"/>
</dbReference>
<feature type="region of interest" description="Disordered" evidence="3">
    <location>
        <begin position="568"/>
        <end position="629"/>
    </location>
</feature>
<dbReference type="PRINTS" id="PR00195">
    <property type="entry name" value="DYNAMIN"/>
</dbReference>
<evidence type="ECO:0008006" key="8">
    <source>
        <dbReference type="Google" id="ProtNLM"/>
    </source>
</evidence>
<dbReference type="GO" id="GO:0008017">
    <property type="term" value="F:microtubule binding"/>
    <property type="evidence" value="ECO:0007669"/>
    <property type="project" value="TreeGrafter"/>
</dbReference>
<gene>
    <name evidence="6" type="ORF">BP5553_04577</name>
</gene>
<dbReference type="InterPro" id="IPR000375">
    <property type="entry name" value="Dynamin_stalk"/>
</dbReference>
<sequence>MDSDMGMRLKRQPTIGLGGLPTPSQSMTTAGTVTPKQEEVEEVGLLPDSLQDNNFHGPSFGFQNGLPTADSSFFSNTSEQYRRSEGVSLRSSRAPPPPRTDTMATTTSEQTGLEAVGKHVKRLIDMMEELRRIGLKDIDTHLPELVLVGDQSAGKSSLMSAIAEINLPKGDSMCTRCPTNIKTSDAATWSCEVSLHESYNYDPVKRPRAKFPHWAEREEGMLVRSFKAIQEKSELEEVLRWAQIALRNPNADYASFIPGTTGHSRHSYERTSNPDFTEQVGFSPNVIAVEICGPGLPELSFYDLPGLFNNAEEKSQEYLINVFENLTMKYIKHERALIICAMAMQNDAGMSRTKAVISRCKAEDRCIGVLTMPDRVHAENKHIDYDNILRGKKYVLPRGYFVTKQPGPSSRCLKGPDYHEQARREEEDFFNTDRLWRDGGEWSQFRSRCGTSPIQKYLSIEFGKLISSSIPDIEHEIRARTAKVDEELSLLPKLDTEKVQHTVRQRLIKFSSEIRTLLDGNGTSAAYSTTFHSDWKRLCYQFQKATEVMRPGCQCNHPSDKVSEVITIDDDSDGGSRSPVSFRTPVPSSKRPAQYVESPSAKRQRINTTPTPIKHEGVPKGSGPVRTPAINGQNGGFSVAFKKLKMEDFGPFYQRYLDSGRGAMSLADLRESIENHGRPGVPDEISHRVKEHYALVSIIPWEYPLKTFLDSTFAMLRAEFHRVLSGVLDHYLDTDLYRRSKVIVDDFLTYHEEVLRERSLKMYAIEKSTLFTINDRAFILNKAEALENLRAIRRRVRVDAYIDGSTRLANSRLDKEDLRNKVTNEQLGPDKFERELDVAAYIRGYYTTARLRFTDLICANINAALFDEIKEGADYLLERRLTIDIGNGEAKCQQLLEGNAEMARRRGRLMNEKEQLAKFTHTLEDFHNDPIFEDATDSQPSDALRPGHYSPSCMTEVGDE</sequence>